<reference evidence="2" key="1">
    <citation type="submission" date="2020-05" db="EMBL/GenBank/DDBJ databases">
        <authorList>
            <person name="Chiriac C."/>
            <person name="Salcher M."/>
            <person name="Ghai R."/>
            <person name="Kavagutti S V."/>
        </authorList>
    </citation>
    <scope>NUCLEOTIDE SEQUENCE</scope>
</reference>
<dbReference type="Gene3D" id="3.30.2310.20">
    <property type="entry name" value="RelE-like"/>
    <property type="match status" value="1"/>
</dbReference>
<sequence length="92" mass="10495">MPWSIVEHRSFKRSYKRLSNPAKLATNEAIGKIANNPGIGKTKVGTLTGLSVYKFKFQGQLFLIGYTLDTEVRLVYLEDIGSHQNFYRDLSR</sequence>
<gene>
    <name evidence="1" type="ORF">UFOPK1433_00998</name>
    <name evidence="2" type="ORF">UFOPK1843_00719</name>
</gene>
<accession>A0A6J6HBZ4</accession>
<dbReference type="InterPro" id="IPR031552">
    <property type="entry name" value="ParE-like_toxin"/>
</dbReference>
<dbReference type="EMBL" id="CAEZUR010000049">
    <property type="protein sequence ID" value="CAB4609429.1"/>
    <property type="molecule type" value="Genomic_DNA"/>
</dbReference>
<protein>
    <submittedName>
        <fullName evidence="2">Unannotated protein</fullName>
    </submittedName>
</protein>
<proteinExistence type="predicted"/>
<evidence type="ECO:0000313" key="1">
    <source>
        <dbReference type="EMBL" id="CAB4549002.1"/>
    </source>
</evidence>
<evidence type="ECO:0000313" key="2">
    <source>
        <dbReference type="EMBL" id="CAB4609429.1"/>
    </source>
</evidence>
<dbReference type="InterPro" id="IPR035093">
    <property type="entry name" value="RelE/ParE_toxin_dom_sf"/>
</dbReference>
<name>A0A6J6HBZ4_9ZZZZ</name>
<organism evidence="2">
    <name type="scientific">freshwater metagenome</name>
    <dbReference type="NCBI Taxonomy" id="449393"/>
    <lineage>
        <taxon>unclassified sequences</taxon>
        <taxon>metagenomes</taxon>
        <taxon>ecological metagenomes</taxon>
    </lineage>
</organism>
<dbReference type="SUPFAM" id="SSF143011">
    <property type="entry name" value="RelE-like"/>
    <property type="match status" value="1"/>
</dbReference>
<dbReference type="EMBL" id="CAEZSN010000132">
    <property type="protein sequence ID" value="CAB4549002.1"/>
    <property type="molecule type" value="Genomic_DNA"/>
</dbReference>
<dbReference type="Pfam" id="PF15781">
    <property type="entry name" value="ParE-like_toxin"/>
    <property type="match status" value="1"/>
</dbReference>
<dbReference type="AlphaFoldDB" id="A0A6J6HBZ4"/>